<dbReference type="AlphaFoldDB" id="A0A951P841"/>
<reference evidence="1" key="2">
    <citation type="journal article" date="2022" name="Microbiol. Resour. Announc.">
        <title>Metagenome Sequencing to Explore Phylogenomics of Terrestrial Cyanobacteria.</title>
        <authorList>
            <person name="Ward R.D."/>
            <person name="Stajich J.E."/>
            <person name="Johansen J.R."/>
            <person name="Huntemann M."/>
            <person name="Clum A."/>
            <person name="Foster B."/>
            <person name="Foster B."/>
            <person name="Roux S."/>
            <person name="Palaniappan K."/>
            <person name="Varghese N."/>
            <person name="Mukherjee S."/>
            <person name="Reddy T.B.K."/>
            <person name="Daum C."/>
            <person name="Copeland A."/>
            <person name="Chen I.A."/>
            <person name="Ivanova N.N."/>
            <person name="Kyrpides N.C."/>
            <person name="Shapiro N."/>
            <person name="Eloe-Fadrosh E.A."/>
            <person name="Pietrasiak N."/>
        </authorList>
    </citation>
    <scope>NUCLEOTIDE SEQUENCE</scope>
    <source>
        <strain evidence="1">GSE-TBD4-15B</strain>
    </source>
</reference>
<dbReference type="PANTHER" id="PTHR36142">
    <property type="entry name" value="METALLO-HYDROLASE/OXIDOREDUCTASE SUPERFAMILY PROTEIN"/>
    <property type="match status" value="1"/>
</dbReference>
<organism evidence="1 2">
    <name type="scientific">Pegethrix bostrychoides GSE-TBD4-15B</name>
    <dbReference type="NCBI Taxonomy" id="2839662"/>
    <lineage>
        <taxon>Bacteria</taxon>
        <taxon>Bacillati</taxon>
        <taxon>Cyanobacteriota</taxon>
        <taxon>Cyanophyceae</taxon>
        <taxon>Oculatellales</taxon>
        <taxon>Oculatellaceae</taxon>
        <taxon>Pegethrix</taxon>
    </lineage>
</organism>
<evidence type="ECO:0000313" key="2">
    <source>
        <dbReference type="Proteomes" id="UP000707356"/>
    </source>
</evidence>
<dbReference type="PANTHER" id="PTHR36142:SF2">
    <property type="entry name" value="METALLO-HYDROLASE_OXIDOREDUCTASE SUPERFAMILY PROTEIN"/>
    <property type="match status" value="1"/>
</dbReference>
<dbReference type="Gene3D" id="3.60.15.10">
    <property type="entry name" value="Ribonuclease Z/Hydroxyacylglutathione hydrolase-like"/>
    <property type="match status" value="1"/>
</dbReference>
<accession>A0A951P841</accession>
<name>A0A951P841_9CYAN</name>
<comment type="caution">
    <text evidence="1">The sequence shown here is derived from an EMBL/GenBank/DDBJ whole genome shotgun (WGS) entry which is preliminary data.</text>
</comment>
<proteinExistence type="predicted"/>
<dbReference type="Pfam" id="PF13483">
    <property type="entry name" value="Lactamase_B_3"/>
    <property type="match status" value="1"/>
</dbReference>
<reference evidence="1" key="1">
    <citation type="submission" date="2021-05" db="EMBL/GenBank/DDBJ databases">
        <authorList>
            <person name="Pietrasiak N."/>
            <person name="Ward R."/>
            <person name="Stajich J.E."/>
            <person name="Kurbessoian T."/>
        </authorList>
    </citation>
    <scope>NUCLEOTIDE SEQUENCE</scope>
    <source>
        <strain evidence="1">GSE-TBD4-15B</strain>
    </source>
</reference>
<evidence type="ECO:0000313" key="1">
    <source>
        <dbReference type="EMBL" id="MBW4464726.1"/>
    </source>
</evidence>
<dbReference type="InterPro" id="IPR036866">
    <property type="entry name" value="RibonucZ/Hydroxyglut_hydro"/>
</dbReference>
<dbReference type="SUPFAM" id="SSF56281">
    <property type="entry name" value="Metallo-hydrolase/oxidoreductase"/>
    <property type="match status" value="1"/>
</dbReference>
<gene>
    <name evidence="1" type="ORF">KME07_04710</name>
</gene>
<dbReference type="EMBL" id="JAHHHV010000019">
    <property type="protein sequence ID" value="MBW4464726.1"/>
    <property type="molecule type" value="Genomic_DNA"/>
</dbReference>
<dbReference type="Proteomes" id="UP000707356">
    <property type="component" value="Unassembled WGS sequence"/>
</dbReference>
<sequence length="257" mass="27915">MYLTWFDNNSWLIEMADQRILLDPWLIGSLVFNNLPWLIKGEHQQPRPIPPDIDLLLLSQGLEDHAHPETLRALDHNLPVVGSPNAARVVTGLGYSQVTALAHGECYRLHDRLQIQAVPGSPIGPLLVENGYLLKDLATGVQLYYEPHGNHSPDLKASAPVDVIIAPVVDLAIPLLGALVKGRTSAPEVVQWLQPKVMLPSAAGGDVAFSGLLVSVLQSQGSPEELRQTLAQRQLTTQLLTPRPGVRLDLQPILAGG</sequence>
<protein>
    <submittedName>
        <fullName evidence="1">MBL fold metallo-hydrolase</fullName>
    </submittedName>
</protein>